<organism evidence="1 2">
    <name type="scientific">Nonomuraea mesophila</name>
    <dbReference type="NCBI Taxonomy" id="2530382"/>
    <lineage>
        <taxon>Bacteria</taxon>
        <taxon>Bacillati</taxon>
        <taxon>Actinomycetota</taxon>
        <taxon>Actinomycetes</taxon>
        <taxon>Streptosporangiales</taxon>
        <taxon>Streptosporangiaceae</taxon>
        <taxon>Nonomuraea</taxon>
    </lineage>
</organism>
<dbReference type="GO" id="GO:0006635">
    <property type="term" value="P:fatty acid beta-oxidation"/>
    <property type="evidence" value="ECO:0007669"/>
    <property type="project" value="TreeGrafter"/>
</dbReference>
<dbReference type="SUPFAM" id="SSF52096">
    <property type="entry name" value="ClpP/crotonase"/>
    <property type="match status" value="1"/>
</dbReference>
<dbReference type="InterPro" id="IPR001753">
    <property type="entry name" value="Enoyl-CoA_hydra/iso"/>
</dbReference>
<keyword evidence="2" id="KW-1185">Reference proteome</keyword>
<comment type="caution">
    <text evidence="1">The sequence shown here is derived from an EMBL/GenBank/DDBJ whole genome shotgun (WGS) entry which is preliminary data.</text>
</comment>
<dbReference type="Gene3D" id="3.90.226.10">
    <property type="entry name" value="2-enoyl-CoA Hydratase, Chain A, domain 1"/>
    <property type="match status" value="1"/>
</dbReference>
<proteinExistence type="predicted"/>
<dbReference type="CDD" id="cd06558">
    <property type="entry name" value="crotonase-like"/>
    <property type="match status" value="1"/>
</dbReference>
<dbReference type="Proteomes" id="UP000295136">
    <property type="component" value="Unassembled WGS sequence"/>
</dbReference>
<dbReference type="NCBIfam" id="NF006140">
    <property type="entry name" value="PRK08290.1"/>
    <property type="match status" value="1"/>
</dbReference>
<dbReference type="Pfam" id="PF00378">
    <property type="entry name" value="ECH_1"/>
    <property type="match status" value="1"/>
</dbReference>
<dbReference type="GO" id="GO:0003824">
    <property type="term" value="F:catalytic activity"/>
    <property type="evidence" value="ECO:0007669"/>
    <property type="project" value="UniProtKB-ARBA"/>
</dbReference>
<reference evidence="1 2" key="1">
    <citation type="submission" date="2019-03" db="EMBL/GenBank/DDBJ databases">
        <title>Draft genome sequences of novel Actinobacteria.</title>
        <authorList>
            <person name="Sahin N."/>
            <person name="Ay H."/>
            <person name="Saygin H."/>
        </authorList>
    </citation>
    <scope>NUCLEOTIDE SEQUENCE [LARGE SCALE GENOMIC DNA]</scope>
    <source>
        <strain evidence="1 2">6K102</strain>
    </source>
</reference>
<sequence>MLPAEGRSPVPETTYEQIRYDEPVPGVARITLAREDTRNAQDYQMLHELDEAFQRATLDDDVRVIILAADGPHFSSGHDLRNTATGADFEPHCMTGGYLQPGQAGGMANEEEFYLGMCWRWRNVPKPTIAQVQGKVIAGGLMLVWPCDLIVASEEATFADPTVALAVNGHEYHTHTWELGPRKAKEMLFRGSPLTAEECRQLGMINHVVARELLESFTLELAAEIAQRPSFGLKLAKMSVNGALEAQGQYNALRHAFALHQAAHANARAVFDGIPVDPSGIAVMRELARR</sequence>
<dbReference type="PANTHER" id="PTHR11941:SF124">
    <property type="entry name" value="ENOYL-COA HYDRATASE ECHA13-RELATED"/>
    <property type="match status" value="1"/>
</dbReference>
<dbReference type="AlphaFoldDB" id="A0A4R5F9Y6"/>
<name>A0A4R5F9Y6_9ACTN</name>
<accession>A0A4R5F9Y6</accession>
<evidence type="ECO:0000313" key="2">
    <source>
        <dbReference type="Proteomes" id="UP000295136"/>
    </source>
</evidence>
<dbReference type="PANTHER" id="PTHR11941">
    <property type="entry name" value="ENOYL-COA HYDRATASE-RELATED"/>
    <property type="match status" value="1"/>
</dbReference>
<gene>
    <name evidence="1" type="ORF">E1295_24510</name>
</gene>
<evidence type="ECO:0000313" key="1">
    <source>
        <dbReference type="EMBL" id="TDE45161.1"/>
    </source>
</evidence>
<protein>
    <submittedName>
        <fullName evidence="1">Enoyl-CoA hydratase</fullName>
    </submittedName>
</protein>
<dbReference type="InterPro" id="IPR029045">
    <property type="entry name" value="ClpP/crotonase-like_dom_sf"/>
</dbReference>
<dbReference type="EMBL" id="SMLD01000068">
    <property type="protein sequence ID" value="TDE45161.1"/>
    <property type="molecule type" value="Genomic_DNA"/>
</dbReference>